<evidence type="ECO:0000256" key="1">
    <source>
        <dbReference type="SAM" id="MobiDB-lite"/>
    </source>
</evidence>
<reference evidence="2 3" key="1">
    <citation type="journal article" date="2014" name="Agronomy (Basel)">
        <title>A Draft Genome Sequence for Ensete ventricosum, the Drought-Tolerant Tree Against Hunger.</title>
        <authorList>
            <person name="Harrison J."/>
            <person name="Moore K.A."/>
            <person name="Paszkiewicz K."/>
            <person name="Jones T."/>
            <person name="Grant M."/>
            <person name="Ambacheew D."/>
            <person name="Muzemil S."/>
            <person name="Studholme D.J."/>
        </authorList>
    </citation>
    <scope>NUCLEOTIDE SEQUENCE [LARGE SCALE GENOMIC DNA]</scope>
</reference>
<dbReference type="EMBL" id="AMZH03013555">
    <property type="protein sequence ID" value="RRT49080.1"/>
    <property type="molecule type" value="Genomic_DNA"/>
</dbReference>
<feature type="region of interest" description="Disordered" evidence="1">
    <location>
        <begin position="1"/>
        <end position="20"/>
    </location>
</feature>
<organism evidence="2 3">
    <name type="scientific">Ensete ventricosum</name>
    <name type="common">Abyssinian banana</name>
    <name type="synonym">Musa ensete</name>
    <dbReference type="NCBI Taxonomy" id="4639"/>
    <lineage>
        <taxon>Eukaryota</taxon>
        <taxon>Viridiplantae</taxon>
        <taxon>Streptophyta</taxon>
        <taxon>Embryophyta</taxon>
        <taxon>Tracheophyta</taxon>
        <taxon>Spermatophyta</taxon>
        <taxon>Magnoliopsida</taxon>
        <taxon>Liliopsida</taxon>
        <taxon>Zingiberales</taxon>
        <taxon>Musaceae</taxon>
        <taxon>Ensete</taxon>
    </lineage>
</organism>
<name>A0A426YBL5_ENSVE</name>
<dbReference type="Proteomes" id="UP000287651">
    <property type="component" value="Unassembled WGS sequence"/>
</dbReference>
<comment type="caution">
    <text evidence="2">The sequence shown here is derived from an EMBL/GenBank/DDBJ whole genome shotgun (WGS) entry which is preliminary data.</text>
</comment>
<feature type="compositionally biased region" description="Basic and acidic residues" evidence="1">
    <location>
        <begin position="51"/>
        <end position="61"/>
    </location>
</feature>
<dbReference type="AlphaFoldDB" id="A0A426YBL5"/>
<evidence type="ECO:0000313" key="3">
    <source>
        <dbReference type="Proteomes" id="UP000287651"/>
    </source>
</evidence>
<feature type="compositionally biased region" description="Polar residues" evidence="1">
    <location>
        <begin position="1"/>
        <end position="10"/>
    </location>
</feature>
<protein>
    <submittedName>
        <fullName evidence="2">Uncharacterized protein</fullName>
    </submittedName>
</protein>
<evidence type="ECO:0000313" key="2">
    <source>
        <dbReference type="EMBL" id="RRT49080.1"/>
    </source>
</evidence>
<accession>A0A426YBL5</accession>
<sequence length="69" mass="7112">MGTASAASTHPTRKRTGFFANGAEGLRRAVKAPSRLSKLPAGTRCTAHAGADQREEVEKGGVLHACPPA</sequence>
<feature type="region of interest" description="Disordered" evidence="1">
    <location>
        <begin position="47"/>
        <end position="69"/>
    </location>
</feature>
<gene>
    <name evidence="2" type="ORF">B296_00016659</name>
</gene>
<proteinExistence type="predicted"/>
<feature type="non-terminal residue" evidence="2">
    <location>
        <position position="69"/>
    </location>
</feature>